<evidence type="ECO:0000313" key="2">
    <source>
        <dbReference type="Proteomes" id="UP001367508"/>
    </source>
</evidence>
<organism evidence="1 2">
    <name type="scientific">Canavalia gladiata</name>
    <name type="common">Sword bean</name>
    <name type="synonym">Dolichos gladiatus</name>
    <dbReference type="NCBI Taxonomy" id="3824"/>
    <lineage>
        <taxon>Eukaryota</taxon>
        <taxon>Viridiplantae</taxon>
        <taxon>Streptophyta</taxon>
        <taxon>Embryophyta</taxon>
        <taxon>Tracheophyta</taxon>
        <taxon>Spermatophyta</taxon>
        <taxon>Magnoliopsida</taxon>
        <taxon>eudicotyledons</taxon>
        <taxon>Gunneridae</taxon>
        <taxon>Pentapetalae</taxon>
        <taxon>rosids</taxon>
        <taxon>fabids</taxon>
        <taxon>Fabales</taxon>
        <taxon>Fabaceae</taxon>
        <taxon>Papilionoideae</taxon>
        <taxon>50 kb inversion clade</taxon>
        <taxon>NPAAA clade</taxon>
        <taxon>indigoferoid/millettioid clade</taxon>
        <taxon>Phaseoleae</taxon>
        <taxon>Canavalia</taxon>
    </lineage>
</organism>
<protein>
    <submittedName>
        <fullName evidence="1">Uncharacterized protein</fullName>
    </submittedName>
</protein>
<keyword evidence="2" id="KW-1185">Reference proteome</keyword>
<accession>A0AAN9M2Y0</accession>
<sequence length="90" mass="10200">MLGPSLRAQTLPSLILSTTYGSDQQGVVDTFSHRGSLYTNCGQNLMRCSSKPQELVLHQWLPKSLFSRESDIDLPECIHPWLNLGRFRKP</sequence>
<name>A0AAN9M2Y0_CANGL</name>
<dbReference type="AlphaFoldDB" id="A0AAN9M2Y0"/>
<evidence type="ECO:0000313" key="1">
    <source>
        <dbReference type="EMBL" id="KAK7345174.1"/>
    </source>
</evidence>
<proteinExistence type="predicted"/>
<reference evidence="1 2" key="1">
    <citation type="submission" date="2024-01" db="EMBL/GenBank/DDBJ databases">
        <title>The genomes of 5 underutilized Papilionoideae crops provide insights into root nodulation and disease resistanc.</title>
        <authorList>
            <person name="Jiang F."/>
        </authorList>
    </citation>
    <scope>NUCLEOTIDE SEQUENCE [LARGE SCALE GENOMIC DNA]</scope>
    <source>
        <strain evidence="1">LVBAO_FW01</strain>
        <tissue evidence="1">Leaves</tissue>
    </source>
</reference>
<comment type="caution">
    <text evidence="1">The sequence shown here is derived from an EMBL/GenBank/DDBJ whole genome shotgun (WGS) entry which is preliminary data.</text>
</comment>
<dbReference type="Proteomes" id="UP001367508">
    <property type="component" value="Unassembled WGS sequence"/>
</dbReference>
<dbReference type="EMBL" id="JAYMYQ010000003">
    <property type="protein sequence ID" value="KAK7345174.1"/>
    <property type="molecule type" value="Genomic_DNA"/>
</dbReference>
<gene>
    <name evidence="1" type="ORF">VNO77_15708</name>
</gene>